<evidence type="ECO:0000259" key="1">
    <source>
        <dbReference type="PROSITE" id="PS50053"/>
    </source>
</evidence>
<dbReference type="EnsemblMetazoa" id="G28413.3">
    <property type="protein sequence ID" value="G28413.3:cds"/>
    <property type="gene ID" value="G28413"/>
</dbReference>
<organism evidence="2 3">
    <name type="scientific">Magallana gigas</name>
    <name type="common">Pacific oyster</name>
    <name type="synonym">Crassostrea gigas</name>
    <dbReference type="NCBI Taxonomy" id="29159"/>
    <lineage>
        <taxon>Eukaryota</taxon>
        <taxon>Metazoa</taxon>
        <taxon>Spiralia</taxon>
        <taxon>Lophotrochozoa</taxon>
        <taxon>Mollusca</taxon>
        <taxon>Bivalvia</taxon>
        <taxon>Autobranchia</taxon>
        <taxon>Pteriomorphia</taxon>
        <taxon>Ostreida</taxon>
        <taxon>Ostreoidea</taxon>
        <taxon>Ostreidae</taxon>
        <taxon>Magallana</taxon>
    </lineage>
</organism>
<dbReference type="CDD" id="cd17039">
    <property type="entry name" value="Ubl_ubiquitin_like"/>
    <property type="match status" value="1"/>
</dbReference>
<keyword evidence="3" id="KW-1185">Reference proteome</keyword>
<reference evidence="2" key="1">
    <citation type="submission" date="2022-08" db="UniProtKB">
        <authorList>
            <consortium name="EnsemblMetazoa"/>
        </authorList>
    </citation>
    <scope>IDENTIFICATION</scope>
    <source>
        <strain evidence="2">05x7-T-G4-1.051#20</strain>
    </source>
</reference>
<dbReference type="Gene3D" id="3.10.20.90">
    <property type="entry name" value="Phosphatidylinositol 3-kinase Catalytic Subunit, Chain A, domain 1"/>
    <property type="match status" value="1"/>
</dbReference>
<dbReference type="Pfam" id="PF00240">
    <property type="entry name" value="ubiquitin"/>
    <property type="match status" value="1"/>
</dbReference>
<dbReference type="PROSITE" id="PS50053">
    <property type="entry name" value="UBIQUITIN_2"/>
    <property type="match status" value="1"/>
</dbReference>
<evidence type="ECO:0000313" key="3">
    <source>
        <dbReference type="Proteomes" id="UP000005408"/>
    </source>
</evidence>
<dbReference type="InterPro" id="IPR000626">
    <property type="entry name" value="Ubiquitin-like_dom"/>
</dbReference>
<dbReference type="SUPFAM" id="SSF54236">
    <property type="entry name" value="Ubiquitin-like"/>
    <property type="match status" value="1"/>
</dbReference>
<accession>A0A8W8LKH5</accession>
<protein>
    <recommendedName>
        <fullName evidence="1">Ubiquitin-like domain-containing protein</fullName>
    </recommendedName>
</protein>
<dbReference type="SMART" id="SM00213">
    <property type="entry name" value="UBQ"/>
    <property type="match status" value="1"/>
</dbReference>
<name>A0A8W8LKH5_MAGGI</name>
<dbReference type="AlphaFoldDB" id="A0A8W8LKH5"/>
<evidence type="ECO:0000313" key="2">
    <source>
        <dbReference type="EnsemblMetazoa" id="G28413.1:cds"/>
    </source>
</evidence>
<dbReference type="EnsemblMetazoa" id="G28413.2">
    <property type="protein sequence ID" value="G28413.2:cds"/>
    <property type="gene ID" value="G28413"/>
</dbReference>
<dbReference type="EnsemblMetazoa" id="G28413.1">
    <property type="protein sequence ID" value="G28413.1:cds"/>
    <property type="gene ID" value="G28413"/>
</dbReference>
<dbReference type="InterPro" id="IPR029071">
    <property type="entry name" value="Ubiquitin-like_domsf"/>
</dbReference>
<proteinExistence type="predicted"/>
<feature type="domain" description="Ubiquitin-like" evidence="1">
    <location>
        <begin position="3"/>
        <end position="85"/>
    </location>
</feature>
<sequence>MSITLFVKTPFSTGKADTLNVKKTDTMTHVLETISERTGLELRQVRLTCSGKEYRQDMPETHTRLEEIGINDRQTLFMVSRLNNGPCCSHHS</sequence>
<dbReference type="Proteomes" id="UP000005408">
    <property type="component" value="Unassembled WGS sequence"/>
</dbReference>